<keyword evidence="7 10" id="KW-0812">Transmembrane</keyword>
<feature type="transmembrane region" description="Helical" evidence="10">
    <location>
        <begin position="6"/>
        <end position="24"/>
    </location>
</feature>
<feature type="transmembrane region" description="Helical" evidence="10">
    <location>
        <begin position="143"/>
        <end position="159"/>
    </location>
</feature>
<comment type="similarity">
    <text evidence="3">Belongs to the nicotinamide ribonucleoside (NR) uptake permease (TC 4.B.1) family.</text>
</comment>
<dbReference type="RefSeq" id="WP_005772856.1">
    <property type="nucleotide sequence ID" value="NC_009727.1"/>
</dbReference>
<dbReference type="InterPro" id="IPR006419">
    <property type="entry name" value="NMN_transpt_PnuC"/>
</dbReference>
<comment type="function">
    <text evidence="1">Required for nicotinamide riboside transport across the inner membrane.</text>
</comment>
<keyword evidence="6" id="KW-1003">Cell membrane</keyword>
<evidence type="ECO:0000256" key="3">
    <source>
        <dbReference type="ARBA" id="ARBA00006669"/>
    </source>
</evidence>
<feature type="transmembrane region" description="Helical" evidence="10">
    <location>
        <begin position="165"/>
        <end position="183"/>
    </location>
</feature>
<proteinExistence type="inferred from homology"/>
<keyword evidence="9 10" id="KW-0472">Membrane</keyword>
<dbReference type="AlphaFoldDB" id="A9KC02"/>
<dbReference type="GO" id="GO:0034257">
    <property type="term" value="F:nicotinamide riboside transmembrane transporter activity"/>
    <property type="evidence" value="ECO:0007669"/>
    <property type="project" value="InterPro"/>
</dbReference>
<dbReference type="EMBL" id="CP000733">
    <property type="protein sequence ID" value="ABS78471.1"/>
    <property type="molecule type" value="Genomic_DNA"/>
</dbReference>
<sequence>MKFLLHALDISGAIFAFFSTVFYVKADKWAWPIGAIATALNIVLYGLTGIYGDMTLEGIYFLSMFYGWYQWTRGSLAIGELPISNLSWRLAVILSVLAAGGIWGVAELLKHFTNSQVPYLDAVTTVLSLIAQWMICKKIIQTWFLWFIVDAIYVGLYLYKGIPAHSILLVIYLGLAVAGYLRWQKLMGAEKEMASFKLSKGFNYD</sequence>
<dbReference type="NCBIfam" id="TIGR01528">
    <property type="entry name" value="NMN_trans_PnuC"/>
    <property type="match status" value="1"/>
</dbReference>
<dbReference type="GO" id="GO:0005886">
    <property type="term" value="C:plasma membrane"/>
    <property type="evidence" value="ECO:0007669"/>
    <property type="project" value="UniProtKB-SubCell"/>
</dbReference>
<dbReference type="HOGENOM" id="CLU_076589_2_0_6"/>
<evidence type="ECO:0000256" key="7">
    <source>
        <dbReference type="ARBA" id="ARBA00022692"/>
    </source>
</evidence>
<gene>
    <name evidence="11" type="ordered locus">CBUD_0274</name>
</gene>
<dbReference type="KEGG" id="cbd:CBUD_0274"/>
<dbReference type="PANTHER" id="PTHR36122:SF2">
    <property type="entry name" value="NICOTINAMIDE RIBOSIDE TRANSPORTER PNUC"/>
    <property type="match status" value="1"/>
</dbReference>
<evidence type="ECO:0000256" key="4">
    <source>
        <dbReference type="ARBA" id="ARBA00017522"/>
    </source>
</evidence>
<accession>A9KC02</accession>
<evidence type="ECO:0000256" key="1">
    <source>
        <dbReference type="ARBA" id="ARBA00002672"/>
    </source>
</evidence>
<feature type="transmembrane region" description="Helical" evidence="10">
    <location>
        <begin position="88"/>
        <end position="106"/>
    </location>
</feature>
<comment type="subcellular location">
    <subcellularLocation>
        <location evidence="2">Cell membrane</location>
        <topology evidence="2">Multi-pass membrane protein</topology>
    </subcellularLocation>
</comment>
<evidence type="ECO:0000256" key="9">
    <source>
        <dbReference type="ARBA" id="ARBA00023136"/>
    </source>
</evidence>
<dbReference type="Pfam" id="PF04973">
    <property type="entry name" value="NMN_transporter"/>
    <property type="match status" value="1"/>
</dbReference>
<evidence type="ECO:0000256" key="6">
    <source>
        <dbReference type="ARBA" id="ARBA00022475"/>
    </source>
</evidence>
<evidence type="ECO:0000256" key="8">
    <source>
        <dbReference type="ARBA" id="ARBA00022989"/>
    </source>
</evidence>
<protein>
    <recommendedName>
        <fullName evidence="4">Nicotinamide riboside transporter PnuC</fullName>
    </recommendedName>
</protein>
<evidence type="ECO:0000256" key="2">
    <source>
        <dbReference type="ARBA" id="ARBA00004651"/>
    </source>
</evidence>
<dbReference type="Proteomes" id="UP000008555">
    <property type="component" value="Chromosome"/>
</dbReference>
<reference evidence="11 12" key="1">
    <citation type="journal article" date="2009" name="Infect. Immun.">
        <title>Comparative genomics reveal extensive transposon-mediated genomic plasticity and diversity among potential effector proteins within the genus Coxiella.</title>
        <authorList>
            <person name="Beare P.A."/>
            <person name="Unsworth N."/>
            <person name="Andoh M."/>
            <person name="Voth D.E."/>
            <person name="Omsland A."/>
            <person name="Gilk S.D."/>
            <person name="Williams K.P."/>
            <person name="Sobral B.W."/>
            <person name="Kupko J.J.III."/>
            <person name="Porcella S.F."/>
            <person name="Samuel J.E."/>
            <person name="Heinzen R.A."/>
        </authorList>
    </citation>
    <scope>NUCLEOTIDE SEQUENCE [LARGE SCALE GENOMIC DNA]</scope>
    <source>
        <strain evidence="11 12">Dugway 5J108-111</strain>
    </source>
</reference>
<keyword evidence="8 10" id="KW-1133">Transmembrane helix</keyword>
<organism evidence="11 12">
    <name type="scientific">Coxiella burnetii (strain Dugway 5J108-111)</name>
    <dbReference type="NCBI Taxonomy" id="434922"/>
    <lineage>
        <taxon>Bacteria</taxon>
        <taxon>Pseudomonadati</taxon>
        <taxon>Pseudomonadota</taxon>
        <taxon>Gammaproteobacteria</taxon>
        <taxon>Legionellales</taxon>
        <taxon>Coxiellaceae</taxon>
        <taxon>Coxiella</taxon>
    </lineage>
</organism>
<evidence type="ECO:0000313" key="12">
    <source>
        <dbReference type="Proteomes" id="UP000008555"/>
    </source>
</evidence>
<keyword evidence="5" id="KW-0813">Transport</keyword>
<feature type="transmembrane region" description="Helical" evidence="10">
    <location>
        <begin position="31"/>
        <end position="52"/>
    </location>
</feature>
<evidence type="ECO:0000256" key="5">
    <source>
        <dbReference type="ARBA" id="ARBA00022448"/>
    </source>
</evidence>
<name>A9KC02_COXBN</name>
<evidence type="ECO:0000256" key="10">
    <source>
        <dbReference type="SAM" id="Phobius"/>
    </source>
</evidence>
<evidence type="ECO:0000313" key="11">
    <source>
        <dbReference type="EMBL" id="ABS78471.1"/>
    </source>
</evidence>
<dbReference type="PANTHER" id="PTHR36122">
    <property type="entry name" value="NICOTINAMIDE RIBOSIDE TRANSPORTER PNUC"/>
    <property type="match status" value="1"/>
</dbReference>